<dbReference type="GO" id="GO:0005829">
    <property type="term" value="C:cytosol"/>
    <property type="evidence" value="ECO:0007669"/>
    <property type="project" value="TreeGrafter"/>
</dbReference>
<feature type="domain" description="Ribosomal RNA adenine methylase transferase N-terminal" evidence="9">
    <location>
        <begin position="19"/>
        <end position="191"/>
    </location>
</feature>
<dbReference type="NCBIfam" id="TIGR00755">
    <property type="entry name" value="ksgA"/>
    <property type="match status" value="1"/>
</dbReference>
<proteinExistence type="inferred from homology"/>
<evidence type="ECO:0000313" key="11">
    <source>
        <dbReference type="Proteomes" id="UP000321533"/>
    </source>
</evidence>
<dbReference type="EMBL" id="CP042435">
    <property type="protein sequence ID" value="QEC67563.1"/>
    <property type="molecule type" value="Genomic_DNA"/>
</dbReference>
<dbReference type="InterPro" id="IPR020596">
    <property type="entry name" value="rRNA_Ade_Mease_Trfase_CS"/>
</dbReference>
<evidence type="ECO:0000256" key="1">
    <source>
        <dbReference type="ARBA" id="ARBA00022490"/>
    </source>
</evidence>
<comment type="caution">
    <text evidence="7 8">Lacks conserved residue(s) required for the propagation of feature annotation.</text>
</comment>
<dbReference type="Gene3D" id="1.10.8.100">
    <property type="entry name" value="Ribosomal RNA adenine dimethylase-like, domain 2"/>
    <property type="match status" value="1"/>
</dbReference>
<dbReference type="PANTHER" id="PTHR11727">
    <property type="entry name" value="DIMETHYLADENOSINE TRANSFERASE"/>
    <property type="match status" value="1"/>
</dbReference>
<name>A0A5B8V9G2_9BACT</name>
<evidence type="ECO:0000256" key="3">
    <source>
        <dbReference type="ARBA" id="ARBA00022603"/>
    </source>
</evidence>
<evidence type="ECO:0000256" key="7">
    <source>
        <dbReference type="HAMAP-Rule" id="MF_00607"/>
    </source>
</evidence>
<organism evidence="10 11">
    <name type="scientific">Panacibacter ginsenosidivorans</name>
    <dbReference type="NCBI Taxonomy" id="1813871"/>
    <lineage>
        <taxon>Bacteria</taxon>
        <taxon>Pseudomonadati</taxon>
        <taxon>Bacteroidota</taxon>
        <taxon>Chitinophagia</taxon>
        <taxon>Chitinophagales</taxon>
        <taxon>Chitinophagaceae</taxon>
        <taxon>Panacibacter</taxon>
    </lineage>
</organism>
<comment type="catalytic activity">
    <reaction evidence="7">
        <text>adenosine(1518)/adenosine(1519) in 16S rRNA + 4 S-adenosyl-L-methionine = N(6)-dimethyladenosine(1518)/N(6)-dimethyladenosine(1519) in 16S rRNA + 4 S-adenosyl-L-homocysteine + 4 H(+)</text>
        <dbReference type="Rhea" id="RHEA:19609"/>
        <dbReference type="Rhea" id="RHEA-COMP:10232"/>
        <dbReference type="Rhea" id="RHEA-COMP:10233"/>
        <dbReference type="ChEBI" id="CHEBI:15378"/>
        <dbReference type="ChEBI" id="CHEBI:57856"/>
        <dbReference type="ChEBI" id="CHEBI:59789"/>
        <dbReference type="ChEBI" id="CHEBI:74411"/>
        <dbReference type="ChEBI" id="CHEBI:74493"/>
        <dbReference type="EC" id="2.1.1.182"/>
    </reaction>
</comment>
<keyword evidence="5 7" id="KW-0949">S-adenosyl-L-methionine</keyword>
<evidence type="ECO:0000256" key="2">
    <source>
        <dbReference type="ARBA" id="ARBA00022552"/>
    </source>
</evidence>
<feature type="binding site" evidence="7 8">
    <location>
        <position position="14"/>
    </location>
    <ligand>
        <name>S-adenosyl-L-methionine</name>
        <dbReference type="ChEBI" id="CHEBI:59789"/>
    </ligand>
</feature>
<keyword evidence="11" id="KW-1185">Reference proteome</keyword>
<keyword evidence="6 7" id="KW-0694">RNA-binding</keyword>
<evidence type="ECO:0000313" key="10">
    <source>
        <dbReference type="EMBL" id="QEC67563.1"/>
    </source>
</evidence>
<dbReference type="OrthoDB" id="9814755at2"/>
<dbReference type="InterPro" id="IPR001737">
    <property type="entry name" value="KsgA/Erm"/>
</dbReference>
<feature type="binding site" evidence="7 8">
    <location>
        <position position="43"/>
    </location>
    <ligand>
        <name>S-adenosyl-L-methionine</name>
        <dbReference type="ChEBI" id="CHEBI:59789"/>
    </ligand>
</feature>
<protein>
    <recommendedName>
        <fullName evidence="7">Ribosomal RNA small subunit methyltransferase A</fullName>
        <ecNumber evidence="7">2.1.1.182</ecNumber>
    </recommendedName>
    <alternativeName>
        <fullName evidence="7">16S rRNA (adenine(1518)-N(6)/adenine(1519)-N(6))-dimethyltransferase</fullName>
    </alternativeName>
    <alternativeName>
        <fullName evidence="7">16S rRNA dimethyladenosine transferase</fullName>
    </alternativeName>
    <alternativeName>
        <fullName evidence="7">16S rRNA dimethylase</fullName>
    </alternativeName>
    <alternativeName>
        <fullName evidence="7">S-adenosylmethionine-6-N', N'-adenosyl(rRNA) dimethyltransferase</fullName>
    </alternativeName>
</protein>
<sequence>MQYTLKKSLGQHFLKDENICHKIVDALQQTITNTAIHNVLEVGPGAGAITKYILQIPGIDFKAVELDDEKVAYLEHTYPAIKDKIIHQSFLDVDAPYAAPFIVVGNFPYNISTQIVFKVLEWKELVPVMIGMFQKEVAQRIASKPGSKVYGIMSVLTQAFYEVEYLFDVAPGCFNPPPKVMSGVIKLTMKNEALEMKNKRSFFVLVKAAFNQRRKTLRNATRSLFSEDVLKDDIFNKRAEQLSIDDFAALTFKMQ</sequence>
<dbReference type="KEGG" id="pgin:FRZ67_09765"/>
<evidence type="ECO:0000256" key="4">
    <source>
        <dbReference type="ARBA" id="ARBA00022679"/>
    </source>
</evidence>
<gene>
    <name evidence="7 10" type="primary">rsmA</name>
    <name evidence="7" type="synonym">ksgA</name>
    <name evidence="10" type="ORF">FRZ67_09765</name>
</gene>
<feature type="binding site" evidence="7 8">
    <location>
        <position position="106"/>
    </location>
    <ligand>
        <name>S-adenosyl-L-methionine</name>
        <dbReference type="ChEBI" id="CHEBI:59789"/>
    </ligand>
</feature>
<dbReference type="PROSITE" id="PS01131">
    <property type="entry name" value="RRNA_A_DIMETH"/>
    <property type="match status" value="1"/>
</dbReference>
<comment type="subcellular location">
    <subcellularLocation>
        <location evidence="7">Cytoplasm</location>
    </subcellularLocation>
</comment>
<dbReference type="CDD" id="cd02440">
    <property type="entry name" value="AdoMet_MTases"/>
    <property type="match status" value="1"/>
</dbReference>
<comment type="similarity">
    <text evidence="7">Belongs to the class I-like SAM-binding methyltransferase superfamily. rRNA adenine N(6)-methyltransferase family. RsmA subfamily.</text>
</comment>
<dbReference type="InterPro" id="IPR011530">
    <property type="entry name" value="rRNA_adenine_dimethylase"/>
</dbReference>
<dbReference type="Gene3D" id="3.40.50.150">
    <property type="entry name" value="Vaccinia Virus protein VP39"/>
    <property type="match status" value="1"/>
</dbReference>
<evidence type="ECO:0000256" key="8">
    <source>
        <dbReference type="PROSITE-ProRule" id="PRU01026"/>
    </source>
</evidence>
<dbReference type="SMART" id="SM00650">
    <property type="entry name" value="rADc"/>
    <property type="match status" value="1"/>
</dbReference>
<accession>A0A5B8V9G2</accession>
<dbReference type="GO" id="GO:0052908">
    <property type="term" value="F:16S rRNA (adenine(1518)-N(6)/adenine(1519)-N(6))-dimethyltransferase activity"/>
    <property type="evidence" value="ECO:0007669"/>
    <property type="project" value="UniProtKB-EC"/>
</dbReference>
<evidence type="ECO:0000259" key="9">
    <source>
        <dbReference type="SMART" id="SM00650"/>
    </source>
</evidence>
<dbReference type="HAMAP" id="MF_00607">
    <property type="entry name" value="16SrRNA_methyltr_A"/>
    <property type="match status" value="1"/>
</dbReference>
<dbReference type="Pfam" id="PF00398">
    <property type="entry name" value="RrnaAD"/>
    <property type="match status" value="1"/>
</dbReference>
<evidence type="ECO:0000256" key="5">
    <source>
        <dbReference type="ARBA" id="ARBA00022691"/>
    </source>
</evidence>
<dbReference type="InterPro" id="IPR029063">
    <property type="entry name" value="SAM-dependent_MTases_sf"/>
</dbReference>
<comment type="function">
    <text evidence="7">Specifically dimethylates two adjacent adenosines (A1518 and A1519) in the loop of a conserved hairpin near the 3'-end of 16S rRNA in the 30S particle. May play a critical role in biogenesis of 30S subunits.</text>
</comment>
<evidence type="ECO:0000256" key="6">
    <source>
        <dbReference type="ARBA" id="ARBA00022884"/>
    </source>
</evidence>
<dbReference type="SUPFAM" id="SSF53335">
    <property type="entry name" value="S-adenosyl-L-methionine-dependent methyltransferases"/>
    <property type="match status" value="1"/>
</dbReference>
<keyword evidence="4 7" id="KW-0808">Transferase</keyword>
<dbReference type="Proteomes" id="UP000321533">
    <property type="component" value="Chromosome"/>
</dbReference>
<dbReference type="InterPro" id="IPR023165">
    <property type="entry name" value="rRNA_Ade_diMease-like_C"/>
</dbReference>
<reference evidence="10 11" key="1">
    <citation type="journal article" date="2016" name="Int. J. Syst. Evol. Microbiol.">
        <title>Panacibacter ginsenosidivorans gen. nov., sp. nov., with ginsenoside converting activity isolated from soil of a ginseng field.</title>
        <authorList>
            <person name="Siddiqi M.Z."/>
            <person name="Muhammad Shafi S."/>
            <person name="Choi K.D."/>
            <person name="Im W.T."/>
        </authorList>
    </citation>
    <scope>NUCLEOTIDE SEQUENCE [LARGE SCALE GENOMIC DNA]</scope>
    <source>
        <strain evidence="10 11">Gsoil1550</strain>
    </source>
</reference>
<dbReference type="InterPro" id="IPR020598">
    <property type="entry name" value="rRNA_Ade_methylase_Trfase_N"/>
</dbReference>
<dbReference type="EC" id="2.1.1.182" evidence="7"/>
<keyword evidence="2 7" id="KW-0698">rRNA processing</keyword>
<dbReference type="GO" id="GO:0003723">
    <property type="term" value="F:RNA binding"/>
    <property type="evidence" value="ECO:0007669"/>
    <property type="project" value="UniProtKB-UniRule"/>
</dbReference>
<keyword evidence="1 7" id="KW-0963">Cytoplasm</keyword>
<keyword evidence="3 7" id="KW-0489">Methyltransferase</keyword>
<dbReference type="AlphaFoldDB" id="A0A5B8V9G2"/>
<dbReference type="RefSeq" id="WP_147189370.1">
    <property type="nucleotide sequence ID" value="NZ_CP042435.1"/>
</dbReference>
<dbReference type="PROSITE" id="PS51689">
    <property type="entry name" value="SAM_RNA_A_N6_MT"/>
    <property type="match status" value="1"/>
</dbReference>
<feature type="binding site" evidence="7 8">
    <location>
        <position position="12"/>
    </location>
    <ligand>
        <name>S-adenosyl-L-methionine</name>
        <dbReference type="ChEBI" id="CHEBI:59789"/>
    </ligand>
</feature>
<dbReference type="PANTHER" id="PTHR11727:SF7">
    <property type="entry name" value="DIMETHYLADENOSINE TRANSFERASE-RELATED"/>
    <property type="match status" value="1"/>
</dbReference>
<feature type="binding site" evidence="7 8">
    <location>
        <position position="65"/>
    </location>
    <ligand>
        <name>S-adenosyl-L-methionine</name>
        <dbReference type="ChEBI" id="CHEBI:59789"/>
    </ligand>
</feature>